<keyword evidence="2" id="KW-0808">Transferase</keyword>
<gene>
    <name evidence="2" type="ORF">RirG_108220</name>
</gene>
<dbReference type="Pfam" id="PF07714">
    <property type="entry name" value="PK_Tyr_Ser-Thr"/>
    <property type="match status" value="1"/>
</dbReference>
<dbReference type="PROSITE" id="PS50011">
    <property type="entry name" value="PROTEIN_KINASE_DOM"/>
    <property type="match status" value="1"/>
</dbReference>
<organism evidence="2 3">
    <name type="scientific">Rhizophagus irregularis (strain DAOM 197198w)</name>
    <name type="common">Glomus intraradices</name>
    <dbReference type="NCBI Taxonomy" id="1432141"/>
    <lineage>
        <taxon>Eukaryota</taxon>
        <taxon>Fungi</taxon>
        <taxon>Fungi incertae sedis</taxon>
        <taxon>Mucoromycota</taxon>
        <taxon>Glomeromycotina</taxon>
        <taxon>Glomeromycetes</taxon>
        <taxon>Glomerales</taxon>
        <taxon>Glomeraceae</taxon>
        <taxon>Rhizophagus</taxon>
    </lineage>
</organism>
<dbReference type="GO" id="GO:0005524">
    <property type="term" value="F:ATP binding"/>
    <property type="evidence" value="ECO:0007669"/>
    <property type="project" value="InterPro"/>
</dbReference>
<dbReference type="InterPro" id="IPR011009">
    <property type="entry name" value="Kinase-like_dom_sf"/>
</dbReference>
<dbReference type="InterPro" id="IPR001245">
    <property type="entry name" value="Ser-Thr/Tyr_kinase_cat_dom"/>
</dbReference>
<dbReference type="Gene3D" id="1.10.510.10">
    <property type="entry name" value="Transferase(Phosphotransferase) domain 1"/>
    <property type="match status" value="1"/>
</dbReference>
<evidence type="ECO:0000313" key="2">
    <source>
        <dbReference type="EMBL" id="EXX68085.1"/>
    </source>
</evidence>
<sequence>MQLGINDYKDVIFEWIPYHQFNNIKELSNTTHSAKWNDGPLSYSYHKNEYTRNKAKIEVILKYSVNSQNITNEFLNEIITYYDKIKIYGISQDPNTRNYIIIFDEDQYLKNFCVKCEKYHTNAHNVWCKWCEQCQISWLKENFTSWTSENEQIDNLVQTMQLEINNYKDVIFEWIPYHKFNNIEELSSITYSAKWKDGPLSYSYYKNVYTRSLTNIAVVLKYLVDSQNITNEFLNEFIAYYDKVKIYGISQNSNTMDYVIVFNKDQYLENCCIKCEKYFTNVRYKWCKICEISQLKENFTNWTSENEHIDSLIQKMQLGINYYKDIIFEWIPCYQFNNIKELSNTAYLAKWKDGPLSYSYYKNKYTRNKANIAVMLKYLVNSQNITNESLNEIIEYYDKVKIYGISKNPNTTDYILVFNKEQYLENCCIKCEKYFTNVEYKWCKICEISRLKENFTSWTSENELVDNLIQKMQLEISDYKDIIFEWIPYYQFNDIKELGNTTYLARWKDGLLYWNERGYIRSSANVTVILKYSIDSQNITNEFLSEITEYYNKVKIYGISQNPNTRDYIMIFNIYQYLESCCVKCEKYFTNMEYKWCKTCEIRINYYNDTIFEWIPYYQFNNIKELSNTTYLARWKDGLLYWNEKQYIRHSANKAVILQYLINSQNITNEFLSEIIAYYDKVEIYGISQNPNTKDYIMIFNEDQYLKNCCVTCGKFYTNSEYKWCKACQIYRLKENFTNWTSGNKQIDNLIQKEQLEINDYKDVIFEWIPYNQINDIKELSNTTYLASWKDGLLYWNVERYVTRWNNDLLYWNEQRYKKNSANEAVILKCLINSQNITNEFLNKIITYYSKIKIYGISQNPDTMDYIVIFNEDQYLKNCCVKCEKYFTNAEYKWCKSCEISWLKENFTNWTSENELIDKLIQKMQLKVNDYKDIIFEWIPYYQFNDTKELSHTTYLARWKDGPLSFSHYKNVYARSLENSAVILKYLVDSQNITYEFLNEITAYYDKVDIYGISQNLKTKDYVMIFNVDQYLENYCIKCEKYFTNVEYKWCKSCKISWLKENFTSWSSENELIDKLIQEMQLKIHNHGDIIFEWIPYNQFYDIKKIGKDNFSKVYSARWIEGPLYWNKKEYTRNSINKVVILIYLTISQNITKEFLNKIIVQYKEFQLYGISQNSNTMNYIIVLELNQYFKIFCDKCANKYINAEYKWCKSCQINYLKENFMNWTSNNEQIDKLIQEMQLKINDHNDIIFEWIPYNQFNDIKEIGKGGFAKVYSARWMEGPLYWNKKEYTRDLNKTVALKCLDDSQNISNKFLSEVKAYSISRFNNFDNSGEILKIYGISQNPDTEDYIMVLQHARGGNFNNWLNNNHKNFSWSNKLKVLNNIINGLKEMHQKQMVHRDFHTGNILFKDTYYWATSNYISDMGSSGEVNNIDETKTYGVMPYVAPEVLRGRPYTKAADIYSFGMMMYFVATEKQPFANRAHDGLLALDICKGIRPETNEQEAPNCYIDLMIKCLDLNPMNRPNVAEVEELIKQFYSNNDDQFKEAEEYRYNNNGVGKNNHSTTHSQAFYTSRLLNPFTENLPKYADDNTDCLDCAIKVNFMIN</sequence>
<name>A0A015JLK2_RHIIW</name>
<protein>
    <submittedName>
        <fullName evidence="2">Polo kinase CDC5</fullName>
    </submittedName>
</protein>
<dbReference type="GO" id="GO:0004674">
    <property type="term" value="F:protein serine/threonine kinase activity"/>
    <property type="evidence" value="ECO:0007669"/>
    <property type="project" value="TreeGrafter"/>
</dbReference>
<accession>A0A015JLK2</accession>
<keyword evidence="2" id="KW-0418">Kinase</keyword>
<reference evidence="2 3" key="1">
    <citation type="submission" date="2014-02" db="EMBL/GenBank/DDBJ databases">
        <title>Single nucleus genome sequencing reveals high similarity among nuclei of an endomycorrhizal fungus.</title>
        <authorList>
            <person name="Lin K."/>
            <person name="Geurts R."/>
            <person name="Zhang Z."/>
            <person name="Limpens E."/>
            <person name="Saunders D.G."/>
            <person name="Mu D."/>
            <person name="Pang E."/>
            <person name="Cao H."/>
            <person name="Cha H."/>
            <person name="Lin T."/>
            <person name="Zhou Q."/>
            <person name="Shang Y."/>
            <person name="Li Y."/>
            <person name="Ivanov S."/>
            <person name="Sharma T."/>
            <person name="Velzen R.V."/>
            <person name="Ruijter N.D."/>
            <person name="Aanen D.K."/>
            <person name="Win J."/>
            <person name="Kamoun S."/>
            <person name="Bisseling T."/>
            <person name="Huang S."/>
        </authorList>
    </citation>
    <scope>NUCLEOTIDE SEQUENCE [LARGE SCALE GENOMIC DNA]</scope>
    <source>
        <strain evidence="3">DAOM197198w</strain>
    </source>
</reference>
<comment type="caution">
    <text evidence="2">The sequence shown here is derived from an EMBL/GenBank/DDBJ whole genome shotgun (WGS) entry which is preliminary data.</text>
</comment>
<evidence type="ECO:0000259" key="1">
    <source>
        <dbReference type="PROSITE" id="PS50011"/>
    </source>
</evidence>
<proteinExistence type="predicted"/>
<dbReference type="HOGENOM" id="CLU_000288_7_8_1"/>
<dbReference type="EMBL" id="JEMT01017418">
    <property type="protein sequence ID" value="EXX68085.1"/>
    <property type="molecule type" value="Genomic_DNA"/>
</dbReference>
<dbReference type="OrthoDB" id="10395124at2759"/>
<dbReference type="Proteomes" id="UP000022910">
    <property type="component" value="Unassembled WGS sequence"/>
</dbReference>
<feature type="domain" description="Protein kinase" evidence="1">
    <location>
        <begin position="1258"/>
        <end position="1535"/>
    </location>
</feature>
<dbReference type="InterPro" id="IPR000719">
    <property type="entry name" value="Prot_kinase_dom"/>
</dbReference>
<dbReference type="PANTHER" id="PTHR44329">
    <property type="entry name" value="SERINE/THREONINE-PROTEIN KINASE TNNI3K-RELATED"/>
    <property type="match status" value="1"/>
</dbReference>
<dbReference type="STRING" id="1432141.A0A015JLK2"/>
<keyword evidence="3" id="KW-1185">Reference proteome</keyword>
<dbReference type="InterPro" id="IPR051681">
    <property type="entry name" value="Ser/Thr_Kinases-Pseudokinases"/>
</dbReference>
<dbReference type="SUPFAM" id="SSF56112">
    <property type="entry name" value="Protein kinase-like (PK-like)"/>
    <property type="match status" value="1"/>
</dbReference>
<evidence type="ECO:0000313" key="3">
    <source>
        <dbReference type="Proteomes" id="UP000022910"/>
    </source>
</evidence>